<dbReference type="PANTHER" id="PTHR21662">
    <property type="entry name" value="RECEPTOR PROTEIN-TYROSINE KINASE"/>
    <property type="match status" value="1"/>
</dbReference>
<evidence type="ECO:0000313" key="8">
    <source>
        <dbReference type="EMBL" id="EGT41321.1"/>
    </source>
</evidence>
<reference evidence="9" key="1">
    <citation type="submission" date="2011-07" db="EMBL/GenBank/DDBJ databases">
        <authorList>
            <consortium name="Caenorhabditis brenneri Sequencing and Analysis Consortium"/>
            <person name="Wilson R.K."/>
        </authorList>
    </citation>
    <scope>NUCLEOTIDE SEQUENCE [LARGE SCALE GENOMIC DNA]</scope>
    <source>
        <strain evidence="9">PB2801</strain>
    </source>
</reference>
<dbReference type="Pfam" id="PF01030">
    <property type="entry name" value="Recep_L_domain"/>
    <property type="match status" value="3"/>
</dbReference>
<feature type="transmembrane region" description="Helical" evidence="5">
    <location>
        <begin position="547"/>
        <end position="570"/>
    </location>
</feature>
<keyword evidence="6" id="KW-0732">Signal</keyword>
<feature type="transmembrane region" description="Helical" evidence="5">
    <location>
        <begin position="668"/>
        <end position="685"/>
    </location>
</feature>
<keyword evidence="9" id="KW-1185">Reference proteome</keyword>
<keyword evidence="4 5" id="KW-0472">Membrane</keyword>
<sequence>MKNIKWKLLVSLTIVLIVSRITVSDFTSDLEKVISVYNCDPSYTFNHSEITSKTKEFFPTHCDYVCGILTINENTDLSESQILKLFENMTTLFGGIKLENTLFQGLSVFPKHPKSNGFEFMCKTFGLSVINNTQLNNIDFLNEFHLGKDKKTDECPILFQNNPKLDVSFLCDDEEYKEMFQLKIVGNLKNCGCRGDSITSSTIESLQNCYLLNGGLNISNVTYTNSSALSSVKYVKGDVEIHNTDFKNLSFLAKLESIEVKHGLMSERVAMNIHDNLEMTRFGISSLQKLYDLFQGPFIINLENLHPDFCLTVFEIVFFLENYISFKNIHAQICPGMEKTLIDGYPICQFKSMKSLKEDCLFIHGNVIVGSGDEEFIYKLKRLQHLFGTLTIKNTKLNDLKSLWSLNYIASLEEEYVIEIISNENLVNADLPNLRNILTKGSRTIVLHNNPGLVSEGCMLFPITYQTNVAFIGDNCELLEDIVYYLKPFQFIFACIGFIFNILHVLVVSRKPLRSNSVYVIMIGIGVCDLTDVSYIPPGYWKTVINFWIGCLMDVFRRISTWLALLMALVRLLIIKNPMNSNCISLSSPSFAYTCISIITFLSFTITFFNWGQYSIVDHGPMKIRFCKYLPKNYTVPHTYTYEMAEFVDDFRPLAMKYTKFSDGVSKIIPTLLLPFFSFSLIRYVQKVSKSRKNLMKLSKELVEIGREAEKSIKMVTIMTVFSMIAEGPTGVLTAIQTFYLDYSAISSSADALEKILINLVVLNAIVHYLICFIVSSQYRDTAGKMFLCKKLRKNKVNN</sequence>
<dbReference type="InterPro" id="IPR036941">
    <property type="entry name" value="Rcpt_L-dom_sf"/>
</dbReference>
<evidence type="ECO:0000313" key="9">
    <source>
        <dbReference type="Proteomes" id="UP000008068"/>
    </source>
</evidence>
<organism evidence="9">
    <name type="scientific">Caenorhabditis brenneri</name>
    <name type="common">Nematode worm</name>
    <dbReference type="NCBI Taxonomy" id="135651"/>
    <lineage>
        <taxon>Eukaryota</taxon>
        <taxon>Metazoa</taxon>
        <taxon>Ecdysozoa</taxon>
        <taxon>Nematoda</taxon>
        <taxon>Chromadorea</taxon>
        <taxon>Rhabditida</taxon>
        <taxon>Rhabditina</taxon>
        <taxon>Rhabditomorpha</taxon>
        <taxon>Rhabditoidea</taxon>
        <taxon>Rhabditidae</taxon>
        <taxon>Peloderinae</taxon>
        <taxon>Caenorhabditis</taxon>
    </lineage>
</organism>
<evidence type="ECO:0000256" key="2">
    <source>
        <dbReference type="ARBA" id="ARBA00022692"/>
    </source>
</evidence>
<evidence type="ECO:0000256" key="6">
    <source>
        <dbReference type="SAM" id="SignalP"/>
    </source>
</evidence>
<dbReference type="SUPFAM" id="SSF81321">
    <property type="entry name" value="Family A G protein-coupled receptor-like"/>
    <property type="match status" value="1"/>
</dbReference>
<dbReference type="OrthoDB" id="5869109at2759"/>
<dbReference type="HOGENOM" id="CLU_352048_0_0_1"/>
<feature type="transmembrane region" description="Helical" evidence="5">
    <location>
        <begin position="756"/>
        <end position="776"/>
    </location>
</feature>
<name>G0NZZ7_CAEBE</name>
<dbReference type="OMA" id="PICSEIC"/>
<dbReference type="InterPro" id="IPR000494">
    <property type="entry name" value="Rcpt_L-dom"/>
</dbReference>
<dbReference type="Gene3D" id="1.20.1070.10">
    <property type="entry name" value="Rhodopsin 7-helix transmembrane proteins"/>
    <property type="match status" value="1"/>
</dbReference>
<feature type="signal peptide" evidence="6">
    <location>
        <begin position="1"/>
        <end position="24"/>
    </location>
</feature>
<dbReference type="Proteomes" id="UP000008068">
    <property type="component" value="Unassembled WGS sequence"/>
</dbReference>
<protein>
    <recommendedName>
        <fullName evidence="7">G-protein coupled receptors family 1 profile domain-containing protein</fullName>
    </recommendedName>
</protein>
<dbReference type="EMBL" id="GL379993">
    <property type="protein sequence ID" value="EGT41321.1"/>
    <property type="molecule type" value="Genomic_DNA"/>
</dbReference>
<dbReference type="InterPro" id="IPR053079">
    <property type="entry name" value="SPS2_domain"/>
</dbReference>
<gene>
    <name evidence="8" type="ORF">CAEBREN_18947</name>
</gene>
<proteinExistence type="predicted"/>
<feature type="transmembrane region" description="Helical" evidence="5">
    <location>
        <begin position="519"/>
        <end position="541"/>
    </location>
</feature>
<comment type="subcellular location">
    <subcellularLocation>
        <location evidence="1">Membrane</location>
    </subcellularLocation>
</comment>
<evidence type="ECO:0000259" key="7">
    <source>
        <dbReference type="PROSITE" id="PS50262"/>
    </source>
</evidence>
<dbReference type="PROSITE" id="PS50262">
    <property type="entry name" value="G_PROTEIN_RECEP_F1_2"/>
    <property type="match status" value="1"/>
</dbReference>
<dbReference type="SUPFAM" id="SSF52058">
    <property type="entry name" value="L domain-like"/>
    <property type="match status" value="3"/>
</dbReference>
<dbReference type="FunCoup" id="G0NZZ7">
    <property type="interactions" value="2"/>
</dbReference>
<feature type="transmembrane region" description="Helical" evidence="5">
    <location>
        <begin position="591"/>
        <end position="612"/>
    </location>
</feature>
<dbReference type="PANTHER" id="PTHR21662:SF6">
    <property type="entry name" value="RECEPTOR L-DOMAIN DOMAIN-CONTAINING PROTEIN"/>
    <property type="match status" value="1"/>
</dbReference>
<feature type="transmembrane region" description="Helical" evidence="5">
    <location>
        <begin position="716"/>
        <end position="736"/>
    </location>
</feature>
<keyword evidence="3 5" id="KW-1133">Transmembrane helix</keyword>
<dbReference type="eggNOG" id="ENOG502TGRV">
    <property type="taxonomic scope" value="Eukaryota"/>
</dbReference>
<dbReference type="Pfam" id="PF10324">
    <property type="entry name" value="7TM_GPCR_Srw"/>
    <property type="match status" value="1"/>
</dbReference>
<keyword evidence="2 5" id="KW-0812">Transmembrane</keyword>
<evidence type="ECO:0000256" key="5">
    <source>
        <dbReference type="SAM" id="Phobius"/>
    </source>
</evidence>
<evidence type="ECO:0000256" key="3">
    <source>
        <dbReference type="ARBA" id="ARBA00022989"/>
    </source>
</evidence>
<evidence type="ECO:0000256" key="1">
    <source>
        <dbReference type="ARBA" id="ARBA00004370"/>
    </source>
</evidence>
<dbReference type="InterPro" id="IPR017452">
    <property type="entry name" value="GPCR_Rhodpsn_7TM"/>
</dbReference>
<dbReference type="InParanoid" id="G0NZZ7"/>
<evidence type="ECO:0000256" key="4">
    <source>
        <dbReference type="ARBA" id="ARBA00023136"/>
    </source>
</evidence>
<feature type="domain" description="G-protein coupled receptors family 1 profile" evidence="7">
    <location>
        <begin position="500"/>
        <end position="772"/>
    </location>
</feature>
<dbReference type="InterPro" id="IPR019427">
    <property type="entry name" value="7TM_GPCR_serpentine_rcpt_Srw"/>
</dbReference>
<feature type="transmembrane region" description="Helical" evidence="5">
    <location>
        <begin position="489"/>
        <end position="507"/>
    </location>
</feature>
<dbReference type="GO" id="GO:0008528">
    <property type="term" value="F:G protein-coupled peptide receptor activity"/>
    <property type="evidence" value="ECO:0007669"/>
    <property type="project" value="InterPro"/>
</dbReference>
<dbReference type="STRING" id="135651.G0NZZ7"/>
<dbReference type="AlphaFoldDB" id="G0NZZ7"/>
<dbReference type="GO" id="GO:0016020">
    <property type="term" value="C:membrane"/>
    <property type="evidence" value="ECO:0007669"/>
    <property type="project" value="UniProtKB-SubCell"/>
</dbReference>
<accession>G0NZZ7</accession>
<dbReference type="Gene3D" id="3.80.20.20">
    <property type="entry name" value="Receptor L-domain"/>
    <property type="match status" value="3"/>
</dbReference>
<dbReference type="CDD" id="cd14978">
    <property type="entry name" value="7tmA_FMRFamide_R-like"/>
    <property type="match status" value="1"/>
</dbReference>
<feature type="chain" id="PRO_5003406570" description="G-protein coupled receptors family 1 profile domain-containing protein" evidence="6">
    <location>
        <begin position="25"/>
        <end position="799"/>
    </location>
</feature>